<proteinExistence type="predicted"/>
<dbReference type="Gene3D" id="3.40.50.1980">
    <property type="entry name" value="Nitrogenase molybdenum iron protein domain"/>
    <property type="match status" value="2"/>
</dbReference>
<name>A0A517Y5G1_9BACT</name>
<dbReference type="AlphaFoldDB" id="A0A517Y5G1"/>
<dbReference type="PROSITE" id="PS50983">
    <property type="entry name" value="FE_B12_PBP"/>
    <property type="match status" value="1"/>
</dbReference>
<evidence type="ECO:0000259" key="1">
    <source>
        <dbReference type="PROSITE" id="PS50983"/>
    </source>
</evidence>
<dbReference type="Proteomes" id="UP000315017">
    <property type="component" value="Chromosome"/>
</dbReference>
<feature type="domain" description="Fe/B12 periplasmic-binding" evidence="1">
    <location>
        <begin position="1"/>
        <end position="281"/>
    </location>
</feature>
<protein>
    <submittedName>
        <fullName evidence="2">Corrinoid ABC transporter substrate-binding protein</fullName>
    </submittedName>
</protein>
<dbReference type="KEGG" id="aagg:ETAA8_05450"/>
<dbReference type="InterPro" id="IPR051030">
    <property type="entry name" value="Vitamin_B12-ABC_binding"/>
</dbReference>
<reference evidence="2 3" key="1">
    <citation type="submission" date="2019-02" db="EMBL/GenBank/DDBJ databases">
        <title>Deep-cultivation of Planctomycetes and their phenomic and genomic characterization uncovers novel biology.</title>
        <authorList>
            <person name="Wiegand S."/>
            <person name="Jogler M."/>
            <person name="Boedeker C."/>
            <person name="Pinto D."/>
            <person name="Vollmers J."/>
            <person name="Rivas-Marin E."/>
            <person name="Kohn T."/>
            <person name="Peeters S.H."/>
            <person name="Heuer A."/>
            <person name="Rast P."/>
            <person name="Oberbeckmann S."/>
            <person name="Bunk B."/>
            <person name="Jeske O."/>
            <person name="Meyerdierks A."/>
            <person name="Storesund J.E."/>
            <person name="Kallscheuer N."/>
            <person name="Luecker S."/>
            <person name="Lage O.M."/>
            <person name="Pohl T."/>
            <person name="Merkel B.J."/>
            <person name="Hornburger P."/>
            <person name="Mueller R.-W."/>
            <person name="Bruemmer F."/>
            <person name="Labrenz M."/>
            <person name="Spormann A.M."/>
            <person name="Op den Camp H."/>
            <person name="Overmann J."/>
            <person name="Amann R."/>
            <person name="Jetten M.S.M."/>
            <person name="Mascher T."/>
            <person name="Medema M.H."/>
            <person name="Devos D.P."/>
            <person name="Kaster A.-K."/>
            <person name="Ovreas L."/>
            <person name="Rohde M."/>
            <person name="Galperin M.Y."/>
            <person name="Jogler C."/>
        </authorList>
    </citation>
    <scope>NUCLEOTIDE SEQUENCE [LARGE SCALE GENOMIC DNA]</scope>
    <source>
        <strain evidence="2 3">ETA_A8</strain>
    </source>
</reference>
<gene>
    <name evidence="2" type="ORF">ETAA8_05450</name>
</gene>
<dbReference type="EMBL" id="CP036274">
    <property type="protein sequence ID" value="QDU25477.1"/>
    <property type="molecule type" value="Genomic_DNA"/>
</dbReference>
<dbReference type="PANTHER" id="PTHR42860:SF1">
    <property type="entry name" value="VITAMIN B12-BINDING PROTEIN"/>
    <property type="match status" value="1"/>
</dbReference>
<keyword evidence="3" id="KW-1185">Reference proteome</keyword>
<evidence type="ECO:0000313" key="2">
    <source>
        <dbReference type="EMBL" id="QDU25477.1"/>
    </source>
</evidence>
<evidence type="ECO:0000313" key="3">
    <source>
        <dbReference type="Proteomes" id="UP000315017"/>
    </source>
</evidence>
<dbReference type="PANTHER" id="PTHR42860">
    <property type="entry name" value="VITAMIN B12-BINDING PROTEIN"/>
    <property type="match status" value="1"/>
</dbReference>
<organism evidence="2 3">
    <name type="scientific">Anatilimnocola aggregata</name>
    <dbReference type="NCBI Taxonomy" id="2528021"/>
    <lineage>
        <taxon>Bacteria</taxon>
        <taxon>Pseudomonadati</taxon>
        <taxon>Planctomycetota</taxon>
        <taxon>Planctomycetia</taxon>
        <taxon>Pirellulales</taxon>
        <taxon>Pirellulaceae</taxon>
        <taxon>Anatilimnocola</taxon>
    </lineage>
</organism>
<dbReference type="SUPFAM" id="SSF53807">
    <property type="entry name" value="Helical backbone' metal receptor"/>
    <property type="match status" value="1"/>
</dbReference>
<dbReference type="Pfam" id="PF01497">
    <property type="entry name" value="Peripla_BP_2"/>
    <property type="match status" value="1"/>
</dbReference>
<dbReference type="InterPro" id="IPR002491">
    <property type="entry name" value="ABC_transptr_periplasmic_BD"/>
</dbReference>
<accession>A0A517Y5G1</accession>
<sequence>MLFALGLGEQVLAVSHECDWPVGARHLPRATHSRIDSSQPSDAIDAQVKQLVAGGEQLYELNEPLLRQLQPDLIVTQAQCDVCAIRLADVLKLRDDCPELRATRVLPLNPLSLADVLADIARVGEATGVPSRAADLVAGYRARIDSIASRTNSLAARQRPRVLCIEWVAPLMPAGNWTPELIHLAGGDSGLAIAGQHSRYATWAEVAAFDPQVILVAPCGFNLPRTLIEAEQLHQVPGWQNFTALRTGRVFAIDGNGLLNRSGPRLIESLELLAQLLQPEMFADFGLRSYWQPLVSAP</sequence>
<dbReference type="CDD" id="cd01144">
    <property type="entry name" value="BtuF"/>
    <property type="match status" value="1"/>
</dbReference>